<proteinExistence type="predicted"/>
<keyword evidence="2" id="KW-1185">Reference proteome</keyword>
<gene>
    <name evidence="1" type="ORF">ACFOEK_14065</name>
</gene>
<evidence type="ECO:0000313" key="1">
    <source>
        <dbReference type="EMBL" id="MFC3152161.1"/>
    </source>
</evidence>
<evidence type="ECO:0008006" key="3">
    <source>
        <dbReference type="Google" id="ProtNLM"/>
    </source>
</evidence>
<sequence length="54" mass="6204">MSQLKASKRSERISKARLLVARFSRGNVNLQRGAYVTEQQLQERKKSVLAHSFT</sequence>
<evidence type="ECO:0000313" key="2">
    <source>
        <dbReference type="Proteomes" id="UP001595476"/>
    </source>
</evidence>
<comment type="caution">
    <text evidence="1">The sequence shown here is derived from an EMBL/GenBank/DDBJ whole genome shotgun (WGS) entry which is preliminary data.</text>
</comment>
<dbReference type="EMBL" id="JBHRSZ010000006">
    <property type="protein sequence ID" value="MFC3152161.1"/>
    <property type="molecule type" value="Genomic_DNA"/>
</dbReference>
<accession>A0ABV7HHB1</accession>
<organism evidence="1 2">
    <name type="scientific">Litoribrevibacter euphylliae</name>
    <dbReference type="NCBI Taxonomy" id="1834034"/>
    <lineage>
        <taxon>Bacteria</taxon>
        <taxon>Pseudomonadati</taxon>
        <taxon>Pseudomonadota</taxon>
        <taxon>Gammaproteobacteria</taxon>
        <taxon>Oceanospirillales</taxon>
        <taxon>Oceanospirillaceae</taxon>
        <taxon>Litoribrevibacter</taxon>
    </lineage>
</organism>
<reference evidence="2" key="1">
    <citation type="journal article" date="2019" name="Int. J. Syst. Evol. Microbiol.">
        <title>The Global Catalogue of Microorganisms (GCM) 10K type strain sequencing project: providing services to taxonomists for standard genome sequencing and annotation.</title>
        <authorList>
            <consortium name="The Broad Institute Genomics Platform"/>
            <consortium name="The Broad Institute Genome Sequencing Center for Infectious Disease"/>
            <person name="Wu L."/>
            <person name="Ma J."/>
        </authorList>
    </citation>
    <scope>NUCLEOTIDE SEQUENCE [LARGE SCALE GENOMIC DNA]</scope>
    <source>
        <strain evidence="2">KCTC 52438</strain>
    </source>
</reference>
<dbReference type="RefSeq" id="WP_386722016.1">
    <property type="nucleotide sequence ID" value="NZ_JBHRSZ010000006.1"/>
</dbReference>
<dbReference type="Proteomes" id="UP001595476">
    <property type="component" value="Unassembled WGS sequence"/>
</dbReference>
<name>A0ABV7HHB1_9GAMM</name>
<protein>
    <recommendedName>
        <fullName evidence="3">DUF4169 family protein</fullName>
    </recommendedName>
</protein>